<organism evidence="2">
    <name type="scientific">Aegilops tauschii</name>
    <name type="common">Tausch's goatgrass</name>
    <name type="synonym">Aegilops squarrosa</name>
    <dbReference type="NCBI Taxonomy" id="37682"/>
    <lineage>
        <taxon>Eukaryota</taxon>
        <taxon>Viridiplantae</taxon>
        <taxon>Streptophyta</taxon>
        <taxon>Embryophyta</taxon>
        <taxon>Tracheophyta</taxon>
        <taxon>Spermatophyta</taxon>
        <taxon>Magnoliopsida</taxon>
        <taxon>Liliopsida</taxon>
        <taxon>Poales</taxon>
        <taxon>Poaceae</taxon>
        <taxon>BOP clade</taxon>
        <taxon>Pooideae</taxon>
        <taxon>Triticodae</taxon>
        <taxon>Triticeae</taxon>
        <taxon>Triticinae</taxon>
        <taxon>Aegilops</taxon>
    </lineage>
</organism>
<sequence length="79" mass="8593">MAAEAEEEVRLEVEAVAAVYGEDCCVYCDFPPHLVVHVRPNTADDSSQQTTMNVTQDDLERGRGDGEEERVVVVVGNAA</sequence>
<feature type="compositionally biased region" description="Polar residues" evidence="1">
    <location>
        <begin position="43"/>
        <end position="56"/>
    </location>
</feature>
<evidence type="ECO:0000313" key="2">
    <source>
        <dbReference type="EnsemblPlants" id="EMT06816"/>
    </source>
</evidence>
<reference evidence="2" key="1">
    <citation type="submission" date="2015-06" db="UniProtKB">
        <authorList>
            <consortium name="EnsemblPlants"/>
        </authorList>
    </citation>
    <scope>IDENTIFICATION</scope>
</reference>
<proteinExistence type="predicted"/>
<evidence type="ECO:0000256" key="1">
    <source>
        <dbReference type="SAM" id="MobiDB-lite"/>
    </source>
</evidence>
<feature type="compositionally biased region" description="Basic and acidic residues" evidence="1">
    <location>
        <begin position="58"/>
        <end position="67"/>
    </location>
</feature>
<dbReference type="AlphaFoldDB" id="M8AQK8"/>
<name>M8AQK8_AEGTA</name>
<dbReference type="EnsemblPlants" id="EMT06816">
    <property type="protein sequence ID" value="EMT06816"/>
    <property type="gene ID" value="F775_28347"/>
</dbReference>
<accession>M8AQK8</accession>
<feature type="region of interest" description="Disordered" evidence="1">
    <location>
        <begin position="41"/>
        <end position="67"/>
    </location>
</feature>
<protein>
    <submittedName>
        <fullName evidence="2">Uncharacterized protein</fullName>
    </submittedName>
</protein>